<keyword evidence="6" id="KW-1185">Reference proteome</keyword>
<organism evidence="5 6">
    <name type="scientific">Kluyvera genomosp. 3</name>
    <dbReference type="NCBI Taxonomy" id="2774055"/>
    <lineage>
        <taxon>Bacteria</taxon>
        <taxon>Pseudomonadati</taxon>
        <taxon>Pseudomonadota</taxon>
        <taxon>Gammaproteobacteria</taxon>
        <taxon>Enterobacterales</taxon>
        <taxon>Enterobacteriaceae</taxon>
        <taxon>Kluyvera</taxon>
    </lineage>
</organism>
<dbReference type="Proteomes" id="UP000503580">
    <property type="component" value="Chromosome"/>
</dbReference>
<dbReference type="CDD" id="cd06529">
    <property type="entry name" value="S24_LexA-like"/>
    <property type="match status" value="1"/>
</dbReference>
<dbReference type="InterPro" id="IPR036286">
    <property type="entry name" value="LexA/Signal_pep-like_sf"/>
</dbReference>
<name>A0A6G9RL62_9ENTR</name>
<dbReference type="PANTHER" id="PTHR40661:SF3">
    <property type="entry name" value="FELS-1 PROPHAGE TRANSCRIPTIONAL REGULATOR"/>
    <property type="match status" value="1"/>
</dbReference>
<evidence type="ECO:0000259" key="4">
    <source>
        <dbReference type="Pfam" id="PF00717"/>
    </source>
</evidence>
<evidence type="ECO:0000256" key="1">
    <source>
        <dbReference type="ARBA" id="ARBA00023015"/>
    </source>
</evidence>
<gene>
    <name evidence="5" type="ORF">GY169_12935</name>
</gene>
<dbReference type="EMBL" id="CP050321">
    <property type="protein sequence ID" value="QIR27650.1"/>
    <property type="molecule type" value="Genomic_DNA"/>
</dbReference>
<dbReference type="RefSeq" id="WP_167575993.1">
    <property type="nucleotide sequence ID" value="NZ_CP050321.1"/>
</dbReference>
<keyword evidence="2" id="KW-0238">DNA-binding</keyword>
<evidence type="ECO:0000313" key="6">
    <source>
        <dbReference type="Proteomes" id="UP000503580"/>
    </source>
</evidence>
<dbReference type="Gene3D" id="2.10.109.10">
    <property type="entry name" value="Umud Fragment, subunit A"/>
    <property type="match status" value="1"/>
</dbReference>
<reference evidence="5 6" key="1">
    <citation type="submission" date="2020-02" db="EMBL/GenBank/DDBJ databases">
        <title>Whole genome PO2S7.</title>
        <authorList>
            <person name="Singha K.M."/>
        </authorList>
    </citation>
    <scope>NUCLEOTIDE SEQUENCE [LARGE SCALE GENOMIC DNA]</scope>
    <source>
        <strain evidence="5 6">PO2S7</strain>
    </source>
</reference>
<protein>
    <submittedName>
        <fullName evidence="5">Helix-turn-helix transcriptional regulator</fullName>
    </submittedName>
</protein>
<dbReference type="PANTHER" id="PTHR40661">
    <property type="match status" value="1"/>
</dbReference>
<dbReference type="InterPro" id="IPR015927">
    <property type="entry name" value="Peptidase_S24_S26A/B/C"/>
</dbReference>
<keyword evidence="1" id="KW-0805">Transcription regulation</keyword>
<evidence type="ECO:0000313" key="5">
    <source>
        <dbReference type="EMBL" id="QIR27650.1"/>
    </source>
</evidence>
<feature type="domain" description="Peptidase S24/S26A/S26B/S26C" evidence="4">
    <location>
        <begin position="125"/>
        <end position="214"/>
    </location>
</feature>
<proteinExistence type="predicted"/>
<sequence>MNKYEIRRQRLLYIRDRLCNGRAIEIARKIGREPSYVSRMLYPEGKKQKKRIADGMIELIESSFDLPRGWMDGITGEIPEDYIHKNYVVEALNIEQKSYLSTEVNAVVDSINFIPNRAMELFGSRPAEQMKVMSYSADAMAGTIGTGDIIVVDIDKNSFEGDGIYLFACNQVLQVRRLQLVGEALRVRADNNLYADWLIDEKQKRSLTIIGRVIYCYAVKRFV</sequence>
<dbReference type="Pfam" id="PF00717">
    <property type="entry name" value="Peptidase_S24"/>
    <property type="match status" value="1"/>
</dbReference>
<keyword evidence="3" id="KW-0804">Transcription</keyword>
<dbReference type="KEGG" id="kgn:GY169_12935"/>
<dbReference type="GO" id="GO:0003677">
    <property type="term" value="F:DNA binding"/>
    <property type="evidence" value="ECO:0007669"/>
    <property type="project" value="UniProtKB-KW"/>
</dbReference>
<evidence type="ECO:0000256" key="2">
    <source>
        <dbReference type="ARBA" id="ARBA00023125"/>
    </source>
</evidence>
<evidence type="ECO:0000256" key="3">
    <source>
        <dbReference type="ARBA" id="ARBA00023163"/>
    </source>
</evidence>
<dbReference type="InterPro" id="IPR039418">
    <property type="entry name" value="LexA-like"/>
</dbReference>
<accession>A0A6G9RL62</accession>
<dbReference type="AlphaFoldDB" id="A0A6G9RL62"/>
<dbReference type="SUPFAM" id="SSF51306">
    <property type="entry name" value="LexA/Signal peptidase"/>
    <property type="match status" value="1"/>
</dbReference>